<dbReference type="HOGENOM" id="CLU_2271873_0_0_10"/>
<dbReference type="Proteomes" id="UP000014212">
    <property type="component" value="Unassembled WGS sequence"/>
</dbReference>
<organism evidence="1 2">
    <name type="scientific">Bacteroides uniformis dnLKV2</name>
    <dbReference type="NCBI Taxonomy" id="1235787"/>
    <lineage>
        <taxon>Bacteria</taxon>
        <taxon>Pseudomonadati</taxon>
        <taxon>Bacteroidota</taxon>
        <taxon>Bacteroidia</taxon>
        <taxon>Bacteroidales</taxon>
        <taxon>Bacteroidaceae</taxon>
        <taxon>Bacteroides</taxon>
    </lineage>
</organism>
<proteinExistence type="predicted"/>
<dbReference type="PATRIC" id="fig|1235787.3.peg.3321"/>
<name>R9HQT0_BACUN</name>
<dbReference type="AlphaFoldDB" id="R9HQT0"/>
<comment type="caution">
    <text evidence="1">The sequence shown here is derived from an EMBL/GenBank/DDBJ whole genome shotgun (WGS) entry which is preliminary data.</text>
</comment>
<protein>
    <submittedName>
        <fullName evidence="1">Uncharacterized protein</fullName>
    </submittedName>
</protein>
<dbReference type="EMBL" id="ASSO01000011">
    <property type="protein sequence ID" value="EOS06403.1"/>
    <property type="molecule type" value="Genomic_DNA"/>
</dbReference>
<accession>R9HQT0</accession>
<evidence type="ECO:0000313" key="2">
    <source>
        <dbReference type="Proteomes" id="UP000014212"/>
    </source>
</evidence>
<gene>
    <name evidence="1" type="ORF">C801_03269</name>
</gene>
<reference evidence="1 2" key="1">
    <citation type="submission" date="2013-04" db="EMBL/GenBank/DDBJ databases">
        <title>The Genome Sequence of Bacteroides uniformis dnLKV2.</title>
        <authorList>
            <consortium name="The Broad Institute Genomics Platform"/>
            <consortium name="The Broad Institute Genome Sequencing Center for Infectious Disease"/>
            <person name="Earl A."/>
            <person name="Xavier R."/>
            <person name="Kuhn K."/>
            <person name="Stappenbeck T."/>
            <person name="Walker B."/>
            <person name="Young S."/>
            <person name="Zeng Q."/>
            <person name="Gargeya S."/>
            <person name="Fitzgerald M."/>
            <person name="Haas B."/>
            <person name="Abouelleil A."/>
            <person name="Allen A.W."/>
            <person name="Alvarado L."/>
            <person name="Arachchi H.M."/>
            <person name="Berlin A.M."/>
            <person name="Chapman S.B."/>
            <person name="Gainer-Dewar J."/>
            <person name="Goldberg J."/>
            <person name="Griggs A."/>
            <person name="Gujja S."/>
            <person name="Hansen M."/>
            <person name="Howarth C."/>
            <person name="Imamovic A."/>
            <person name="Ireland A."/>
            <person name="Larimer J."/>
            <person name="McCowan C."/>
            <person name="Murphy C."/>
            <person name="Pearson M."/>
            <person name="Poon T.W."/>
            <person name="Priest M."/>
            <person name="Roberts A."/>
            <person name="Saif S."/>
            <person name="Shea T."/>
            <person name="Sisk P."/>
            <person name="Sykes S."/>
            <person name="Wortman J."/>
            <person name="Nusbaum C."/>
            <person name="Birren B."/>
        </authorList>
    </citation>
    <scope>NUCLEOTIDE SEQUENCE [LARGE SCALE GENOMIC DNA]</scope>
    <source>
        <strain evidence="2">dnLKV2</strain>
    </source>
</reference>
<sequence length="111" mass="12592">MLMIKLLKECAEYIRLHPDNGLSEKLLDKIKLELSRNDGYAIVSTVSREDIVSAGYDADAVSDDDLERIAESMHEDHTEYGGYWVALKDACDDLMIPRTLSRIPIHRTGVR</sequence>
<evidence type="ECO:0000313" key="1">
    <source>
        <dbReference type="EMBL" id="EOS06403.1"/>
    </source>
</evidence>